<reference evidence="2 3" key="1">
    <citation type="submission" date="2016-02" db="EMBL/GenBank/DDBJ databases">
        <authorList>
            <person name="Wen L."/>
            <person name="He K."/>
            <person name="Yang H."/>
        </authorList>
    </citation>
    <scope>NUCLEOTIDE SEQUENCE [LARGE SCALE GENOMIC DNA]</scope>
    <source>
        <strain evidence="2">Trichococcus palustris</strain>
    </source>
</reference>
<sequence>MLTDADLYEQLLDSTDQAVFVYGDTVSSDMGLVVSNETAQTSPEADISFQKIPGRDGSLIVDNKRLNNFIYPIHTYLRPEVGLDIHEAASHISQWLKGDVRYRELYLSWDPNYIYKAVYNEQFSITDILPRFGKIALNFKCHPIKYLISGQNALALTSGQTLLNPEKRAAKPLISIMGTGDITIKKNGVNWLILSDIDGSITVDSESKSVYKDGPNLFEKMNATLSPLFPQLDPGTNAITWAEAGFAVSITPRWEAIA</sequence>
<dbReference type="OrthoDB" id="1853834at2"/>
<dbReference type="STRING" id="140314.SAMN04488076_103219"/>
<protein>
    <submittedName>
        <fullName evidence="2">Siphovirus-type tail component</fullName>
    </submittedName>
</protein>
<feature type="domain" description="Siphovirus-type tail component RIFT-related" evidence="1">
    <location>
        <begin position="38"/>
        <end position="141"/>
    </location>
</feature>
<dbReference type="Gene3D" id="2.40.30.200">
    <property type="match status" value="1"/>
</dbReference>
<keyword evidence="3" id="KW-1185">Reference proteome</keyword>
<accession>A0A143YD38</accession>
<evidence type="ECO:0000313" key="3">
    <source>
        <dbReference type="Proteomes" id="UP000242754"/>
    </source>
</evidence>
<evidence type="ECO:0000313" key="2">
    <source>
        <dbReference type="EMBL" id="CZQ83983.1"/>
    </source>
</evidence>
<dbReference type="InterPro" id="IPR008841">
    <property type="entry name" value="Siphovirus-type_tail_N"/>
</dbReference>
<gene>
    <name evidence="2" type="ORF">Tpal_511</name>
</gene>
<dbReference type="RefSeq" id="WP_087030891.1">
    <property type="nucleotide sequence ID" value="NZ_FJNE01000001.1"/>
</dbReference>
<dbReference type="EMBL" id="FJNE01000001">
    <property type="protein sequence ID" value="CZQ83983.1"/>
    <property type="molecule type" value="Genomic_DNA"/>
</dbReference>
<proteinExistence type="predicted"/>
<dbReference type="Pfam" id="PF05709">
    <property type="entry name" value="Sipho_tail"/>
    <property type="match status" value="1"/>
</dbReference>
<dbReference type="Proteomes" id="UP000242754">
    <property type="component" value="Unassembled WGS sequence"/>
</dbReference>
<dbReference type="AlphaFoldDB" id="A0A143YD38"/>
<evidence type="ECO:0000259" key="1">
    <source>
        <dbReference type="Pfam" id="PF05709"/>
    </source>
</evidence>
<name>A0A143YD38_9LACT</name>
<organism evidence="2 3">
    <name type="scientific">Trichococcus palustris</name>
    <dbReference type="NCBI Taxonomy" id="140314"/>
    <lineage>
        <taxon>Bacteria</taxon>
        <taxon>Bacillati</taxon>
        <taxon>Bacillota</taxon>
        <taxon>Bacilli</taxon>
        <taxon>Lactobacillales</taxon>
        <taxon>Carnobacteriaceae</taxon>
        <taxon>Trichococcus</taxon>
    </lineage>
</organism>